<evidence type="ECO:0000313" key="2">
    <source>
        <dbReference type="Proteomes" id="UP000800200"/>
    </source>
</evidence>
<reference evidence="1" key="1">
    <citation type="journal article" date="2020" name="Stud. Mycol.">
        <title>101 Dothideomycetes genomes: a test case for predicting lifestyles and emergence of pathogens.</title>
        <authorList>
            <person name="Haridas S."/>
            <person name="Albert R."/>
            <person name="Binder M."/>
            <person name="Bloem J."/>
            <person name="Labutti K."/>
            <person name="Salamov A."/>
            <person name="Andreopoulos B."/>
            <person name="Baker S."/>
            <person name="Barry K."/>
            <person name="Bills G."/>
            <person name="Bluhm B."/>
            <person name="Cannon C."/>
            <person name="Castanera R."/>
            <person name="Culley D."/>
            <person name="Daum C."/>
            <person name="Ezra D."/>
            <person name="Gonzalez J."/>
            <person name="Henrissat B."/>
            <person name="Kuo A."/>
            <person name="Liang C."/>
            <person name="Lipzen A."/>
            <person name="Lutzoni F."/>
            <person name="Magnuson J."/>
            <person name="Mondo S."/>
            <person name="Nolan M."/>
            <person name="Ohm R."/>
            <person name="Pangilinan J."/>
            <person name="Park H.-J."/>
            <person name="Ramirez L."/>
            <person name="Alfaro M."/>
            <person name="Sun H."/>
            <person name="Tritt A."/>
            <person name="Yoshinaga Y."/>
            <person name="Zwiers L.-H."/>
            <person name="Turgeon B."/>
            <person name="Goodwin S."/>
            <person name="Spatafora J."/>
            <person name="Crous P."/>
            <person name="Grigoriev I."/>
        </authorList>
    </citation>
    <scope>NUCLEOTIDE SEQUENCE</scope>
    <source>
        <strain evidence="1">CBS 207.26</strain>
    </source>
</reference>
<name>A0A6A6DFI8_9PEZI</name>
<dbReference type="OrthoDB" id="5232980at2759"/>
<dbReference type="EMBL" id="ML994693">
    <property type="protein sequence ID" value="KAF2177152.1"/>
    <property type="molecule type" value="Genomic_DNA"/>
</dbReference>
<keyword evidence="2" id="KW-1185">Reference proteome</keyword>
<gene>
    <name evidence="1" type="ORF">K469DRAFT_810030</name>
</gene>
<sequence length="158" mass="17771">MGPLMDNGSPLGVSAVFAWCISRGEKVTVLSPPPPERFHPSGLTNYQAIEEPILKKVITSHALFQIEMVHPTVKRAENFSYQVWPVDNTATWITVFGTVTLEKQRWRMTTLDPSQTVIRKNIEAMEESKFGKEPIFYQRLVCHNIGLIGNVAATQEST</sequence>
<evidence type="ECO:0000313" key="1">
    <source>
        <dbReference type="EMBL" id="KAF2177152.1"/>
    </source>
</evidence>
<proteinExistence type="predicted"/>
<dbReference type="Proteomes" id="UP000800200">
    <property type="component" value="Unassembled WGS sequence"/>
</dbReference>
<accession>A0A6A6DFI8</accession>
<dbReference type="AlphaFoldDB" id="A0A6A6DFI8"/>
<organism evidence="1 2">
    <name type="scientific">Zopfia rhizophila CBS 207.26</name>
    <dbReference type="NCBI Taxonomy" id="1314779"/>
    <lineage>
        <taxon>Eukaryota</taxon>
        <taxon>Fungi</taxon>
        <taxon>Dikarya</taxon>
        <taxon>Ascomycota</taxon>
        <taxon>Pezizomycotina</taxon>
        <taxon>Dothideomycetes</taxon>
        <taxon>Dothideomycetes incertae sedis</taxon>
        <taxon>Zopfiaceae</taxon>
        <taxon>Zopfia</taxon>
    </lineage>
</organism>
<protein>
    <submittedName>
        <fullName evidence="1">Uncharacterized protein</fullName>
    </submittedName>
</protein>